<name>A0A857J506_9BURK</name>
<dbReference type="Proteomes" id="UP000464787">
    <property type="component" value="Chromosome"/>
</dbReference>
<dbReference type="Pfam" id="PF02423">
    <property type="entry name" value="OCD_Mu_crystall"/>
    <property type="match status" value="1"/>
</dbReference>
<dbReference type="FunFam" id="3.40.50.720:FF:000311">
    <property type="entry name" value="Ornithine cyclodeaminase"/>
    <property type="match status" value="1"/>
</dbReference>
<sequence>MAVHDALQVIDGPATAAALPFAPLIAALRQAFATPMEVPLRHHHHIEQPDGKTATVLLMPGWADGYIGIKLVTIFPGNSARSLPGLFATYLLCDGQTGQHLALIDGNQITARRTVAVSALAASYLARTDAKRLLILGAGRIARLVCEAYRAVRDIEEVRVWNPTPSRAQALVAELRAAGVRAELAGPLEDEVRQADIVSCATLSTQALVRGSWLRPGTHVDLIGGFTPGMRESDDAVFAGATVVVDSLDALAEAGDLISPIASGVLSPSSIRTLPMLCDGSATGRVSAEEITVFKAVGTALSDLTSAALVYRATGARAEAPAEALA</sequence>
<keyword evidence="3" id="KW-1185">Reference proteome</keyword>
<dbReference type="NCBIfam" id="NF004793">
    <property type="entry name" value="PRK06141.1"/>
    <property type="match status" value="1"/>
</dbReference>
<proteinExistence type="inferred from homology"/>
<dbReference type="GO" id="GO:0019752">
    <property type="term" value="P:carboxylic acid metabolic process"/>
    <property type="evidence" value="ECO:0007669"/>
    <property type="project" value="UniProtKB-ARBA"/>
</dbReference>
<protein>
    <submittedName>
        <fullName evidence="2">Ornithine cyclodeaminase family protein</fullName>
    </submittedName>
</protein>
<dbReference type="PIRSF" id="PIRSF001439">
    <property type="entry name" value="CryM"/>
    <property type="match status" value="1"/>
</dbReference>
<dbReference type="Gene3D" id="3.30.1780.10">
    <property type="entry name" value="ornithine cyclodeaminase, domain 1"/>
    <property type="match status" value="1"/>
</dbReference>
<reference evidence="2 3" key="1">
    <citation type="submission" date="2020-01" db="EMBL/GenBank/DDBJ databases">
        <title>Genome sequencing of strain KACC 21265.</title>
        <authorList>
            <person name="Heo J."/>
            <person name="Kim S.-J."/>
            <person name="Kim J.-S."/>
            <person name="Hong S.-B."/>
            <person name="Kwon S.-W."/>
        </authorList>
    </citation>
    <scope>NUCLEOTIDE SEQUENCE [LARGE SCALE GENOMIC DNA]</scope>
    <source>
        <strain evidence="2 3">KACC 21265</strain>
    </source>
</reference>
<dbReference type="InterPro" id="IPR003462">
    <property type="entry name" value="ODC_Mu_crystall"/>
</dbReference>
<dbReference type="Gene3D" id="3.40.50.720">
    <property type="entry name" value="NAD(P)-binding Rossmann-like Domain"/>
    <property type="match status" value="1"/>
</dbReference>
<dbReference type="RefSeq" id="WP_160552284.1">
    <property type="nucleotide sequence ID" value="NZ_CP047650.1"/>
</dbReference>
<dbReference type="EMBL" id="CP047650">
    <property type="protein sequence ID" value="QHI98767.1"/>
    <property type="molecule type" value="Genomic_DNA"/>
</dbReference>
<comment type="similarity">
    <text evidence="1">Belongs to the ornithine cyclodeaminase/mu-crystallin family.</text>
</comment>
<dbReference type="InterPro" id="IPR023401">
    <property type="entry name" value="ODC_N"/>
</dbReference>
<evidence type="ECO:0000313" key="3">
    <source>
        <dbReference type="Proteomes" id="UP000464787"/>
    </source>
</evidence>
<evidence type="ECO:0000313" key="2">
    <source>
        <dbReference type="EMBL" id="QHI98767.1"/>
    </source>
</evidence>
<dbReference type="AlphaFoldDB" id="A0A857J506"/>
<accession>A0A857J506</accession>
<dbReference type="InterPro" id="IPR036291">
    <property type="entry name" value="NAD(P)-bd_dom_sf"/>
</dbReference>
<organism evidence="2 3">
    <name type="scientific">Xylophilus rhododendri</name>
    <dbReference type="NCBI Taxonomy" id="2697032"/>
    <lineage>
        <taxon>Bacteria</taxon>
        <taxon>Pseudomonadati</taxon>
        <taxon>Pseudomonadota</taxon>
        <taxon>Betaproteobacteria</taxon>
        <taxon>Burkholderiales</taxon>
        <taxon>Xylophilus</taxon>
    </lineage>
</organism>
<dbReference type="SUPFAM" id="SSF51735">
    <property type="entry name" value="NAD(P)-binding Rossmann-fold domains"/>
    <property type="match status" value="1"/>
</dbReference>
<dbReference type="PANTHER" id="PTHR13812">
    <property type="entry name" value="KETIMINE REDUCTASE MU-CRYSTALLIN"/>
    <property type="match status" value="1"/>
</dbReference>
<gene>
    <name evidence="2" type="ORF">GT347_12665</name>
</gene>
<dbReference type="GO" id="GO:0005737">
    <property type="term" value="C:cytoplasm"/>
    <property type="evidence" value="ECO:0007669"/>
    <property type="project" value="TreeGrafter"/>
</dbReference>
<dbReference type="GO" id="GO:0016491">
    <property type="term" value="F:oxidoreductase activity"/>
    <property type="evidence" value="ECO:0007669"/>
    <property type="project" value="UniProtKB-ARBA"/>
</dbReference>
<dbReference type="KEGG" id="xyk:GT347_12665"/>
<evidence type="ECO:0000256" key="1">
    <source>
        <dbReference type="ARBA" id="ARBA00008903"/>
    </source>
</evidence>
<dbReference type="PANTHER" id="PTHR13812:SF19">
    <property type="entry name" value="KETIMINE REDUCTASE MU-CRYSTALLIN"/>
    <property type="match status" value="1"/>
</dbReference>